<sequence>MVQTKKYHHGDLKSKLFDMVLDCVKSNSLNEFSLRKAARAIGVSPAAPYNHFSDKKALIEYSISKCRSVFIKYLKDNSLDTINNKNDLSLIGRLYLIYAFKNPELFIFMFSNNINADEKSKFYSKLKILFEQSIRDNIGEKNLRKKVSLRSAVYSAWTMVHGTACFIANGNIIENKNDGKYLNQLFEELSVIWAVGVSGPLVIK</sequence>
<reference evidence="3" key="1">
    <citation type="submission" date="2018-05" db="EMBL/GenBank/DDBJ databases">
        <authorList>
            <person name="Lanie J.A."/>
            <person name="Ng W.-L."/>
            <person name="Kazmierczak K.M."/>
            <person name="Andrzejewski T.M."/>
            <person name="Davidsen T.M."/>
            <person name="Wayne K.J."/>
            <person name="Tettelin H."/>
            <person name="Glass J.I."/>
            <person name="Rusch D."/>
            <person name="Podicherti R."/>
            <person name="Tsui H.-C.T."/>
            <person name="Winkler M.E."/>
        </authorList>
    </citation>
    <scope>NUCLEOTIDE SEQUENCE</scope>
</reference>
<proteinExistence type="predicted"/>
<evidence type="ECO:0000313" key="3">
    <source>
        <dbReference type="EMBL" id="SVE14523.1"/>
    </source>
</evidence>
<evidence type="ECO:0000259" key="2">
    <source>
        <dbReference type="PROSITE" id="PS50977"/>
    </source>
</evidence>
<keyword evidence="1" id="KW-0238">DNA-binding</keyword>
<accession>A0A383B3X8</accession>
<dbReference type="PROSITE" id="PS50977">
    <property type="entry name" value="HTH_TETR_2"/>
    <property type="match status" value="1"/>
</dbReference>
<dbReference type="GO" id="GO:0003677">
    <property type="term" value="F:DNA binding"/>
    <property type="evidence" value="ECO:0007669"/>
    <property type="project" value="UniProtKB-KW"/>
</dbReference>
<dbReference type="InterPro" id="IPR036271">
    <property type="entry name" value="Tet_transcr_reg_TetR-rel_C_sf"/>
</dbReference>
<evidence type="ECO:0000256" key="1">
    <source>
        <dbReference type="ARBA" id="ARBA00023125"/>
    </source>
</evidence>
<organism evidence="3">
    <name type="scientific">marine metagenome</name>
    <dbReference type="NCBI Taxonomy" id="408172"/>
    <lineage>
        <taxon>unclassified sequences</taxon>
        <taxon>metagenomes</taxon>
        <taxon>ecological metagenomes</taxon>
    </lineage>
</organism>
<dbReference type="SUPFAM" id="SSF48498">
    <property type="entry name" value="Tetracyclin repressor-like, C-terminal domain"/>
    <property type="match status" value="1"/>
</dbReference>
<dbReference type="PANTHER" id="PTHR43479:SF11">
    <property type="entry name" value="ACREF_ENVCD OPERON REPRESSOR-RELATED"/>
    <property type="match status" value="1"/>
</dbReference>
<dbReference type="InterPro" id="IPR009057">
    <property type="entry name" value="Homeodomain-like_sf"/>
</dbReference>
<feature type="domain" description="HTH tetR-type" evidence="2">
    <location>
        <begin position="10"/>
        <end position="70"/>
    </location>
</feature>
<dbReference type="SUPFAM" id="SSF46689">
    <property type="entry name" value="Homeodomain-like"/>
    <property type="match status" value="1"/>
</dbReference>
<dbReference type="EMBL" id="UINC01197176">
    <property type="protein sequence ID" value="SVE14523.1"/>
    <property type="molecule type" value="Genomic_DNA"/>
</dbReference>
<protein>
    <recommendedName>
        <fullName evidence="2">HTH tetR-type domain-containing protein</fullName>
    </recommendedName>
</protein>
<dbReference type="InterPro" id="IPR001647">
    <property type="entry name" value="HTH_TetR"/>
</dbReference>
<dbReference type="InterPro" id="IPR050624">
    <property type="entry name" value="HTH-type_Tx_Regulator"/>
</dbReference>
<dbReference type="Gene3D" id="1.10.357.10">
    <property type="entry name" value="Tetracycline Repressor, domain 2"/>
    <property type="match status" value="1"/>
</dbReference>
<dbReference type="AlphaFoldDB" id="A0A383B3X8"/>
<dbReference type="PANTHER" id="PTHR43479">
    <property type="entry name" value="ACREF/ENVCD OPERON REPRESSOR-RELATED"/>
    <property type="match status" value="1"/>
</dbReference>
<gene>
    <name evidence="3" type="ORF">METZ01_LOCUS467377</name>
</gene>
<name>A0A383B3X8_9ZZZZ</name>